<dbReference type="EMBL" id="MGEL01000023">
    <property type="protein sequence ID" value="OGL83330.1"/>
    <property type="molecule type" value="Genomic_DNA"/>
</dbReference>
<feature type="region of interest" description="Disordered" evidence="1">
    <location>
        <begin position="1"/>
        <end position="47"/>
    </location>
</feature>
<gene>
    <name evidence="2" type="ORF">A3B32_02745</name>
</gene>
<feature type="compositionally biased region" description="Basic and acidic residues" evidence="1">
    <location>
        <begin position="1"/>
        <end position="31"/>
    </location>
</feature>
<dbReference type="Proteomes" id="UP000176932">
    <property type="component" value="Unassembled WGS sequence"/>
</dbReference>
<evidence type="ECO:0000313" key="3">
    <source>
        <dbReference type="Proteomes" id="UP000176932"/>
    </source>
</evidence>
<protein>
    <submittedName>
        <fullName evidence="2">Uncharacterized protein</fullName>
    </submittedName>
</protein>
<accession>A0A1F7UYJ7</accession>
<dbReference type="AlphaFoldDB" id="A0A1F7UYJ7"/>
<evidence type="ECO:0000313" key="2">
    <source>
        <dbReference type="EMBL" id="OGL83330.1"/>
    </source>
</evidence>
<comment type="caution">
    <text evidence="2">The sequence shown here is derived from an EMBL/GenBank/DDBJ whole genome shotgun (WGS) entry which is preliminary data.</text>
</comment>
<name>A0A1F7UYJ7_9BACT</name>
<proteinExistence type="predicted"/>
<evidence type="ECO:0000256" key="1">
    <source>
        <dbReference type="SAM" id="MobiDB-lite"/>
    </source>
</evidence>
<reference evidence="2 3" key="1">
    <citation type="journal article" date="2016" name="Nat. Commun.">
        <title>Thousands of microbial genomes shed light on interconnected biogeochemical processes in an aquifer system.</title>
        <authorList>
            <person name="Anantharaman K."/>
            <person name="Brown C.T."/>
            <person name="Hug L.A."/>
            <person name="Sharon I."/>
            <person name="Castelle C.J."/>
            <person name="Probst A.J."/>
            <person name="Thomas B.C."/>
            <person name="Singh A."/>
            <person name="Wilkins M.J."/>
            <person name="Karaoz U."/>
            <person name="Brodie E.L."/>
            <person name="Williams K.H."/>
            <person name="Hubbard S.S."/>
            <person name="Banfield J.F."/>
        </authorList>
    </citation>
    <scope>NUCLEOTIDE SEQUENCE [LARGE SCALE GENOMIC DNA]</scope>
</reference>
<sequence length="182" mass="19686">MAERELARARAEEQAVTTESERPREQPRGETAEAAAEMAPAPARVGEAERIAVTENATAGAREAVSARDRLVGAAKKAGGGVRRGIVATRKAAGKAVSFSGGWLGNEMVSDWNRTALGFGERMRRITNVAGRIFNPFIRMGAAMEDWAKGYPPFSWFMKKTDTTEALEDLLPDYGKGDGKKK</sequence>
<organism evidence="2 3">
    <name type="scientific">Candidatus Uhrbacteria bacterium RIFCSPLOWO2_01_FULL_53_9</name>
    <dbReference type="NCBI Taxonomy" id="1802403"/>
    <lineage>
        <taxon>Bacteria</taxon>
        <taxon>Candidatus Uhriibacteriota</taxon>
    </lineage>
</organism>
<feature type="compositionally biased region" description="Low complexity" evidence="1">
    <location>
        <begin position="32"/>
        <end position="43"/>
    </location>
</feature>